<name>A0A5D4UNI7_9BACI</name>
<dbReference type="InterPro" id="IPR036286">
    <property type="entry name" value="LexA/Signal_pep-like_sf"/>
</dbReference>
<protein>
    <recommendedName>
        <fullName evidence="10">Signal peptidase I</fullName>
        <ecNumber evidence="10">3.4.21.89</ecNumber>
    </recommendedName>
</protein>
<dbReference type="CDD" id="cd06462">
    <property type="entry name" value="Peptidase_S24_S26"/>
    <property type="match status" value="1"/>
</dbReference>
<dbReference type="PANTHER" id="PTHR10806">
    <property type="entry name" value="SIGNAL PEPTIDASE COMPLEX CATALYTIC SUBUNIT SEC11"/>
    <property type="match status" value="1"/>
</dbReference>
<dbReference type="PANTHER" id="PTHR10806:SF6">
    <property type="entry name" value="SIGNAL PEPTIDASE COMPLEX CATALYTIC SUBUNIT SEC11"/>
    <property type="match status" value="1"/>
</dbReference>
<proteinExistence type="predicted"/>
<keyword evidence="3 11" id="KW-0812">Transmembrane</keyword>
<gene>
    <name evidence="12" type="ORF">FZC85_16605</name>
</gene>
<keyword evidence="6" id="KW-0735">Signal-anchor</keyword>
<accession>A0A5D4UNI7</accession>
<evidence type="ECO:0000256" key="8">
    <source>
        <dbReference type="ARBA" id="ARBA00023136"/>
    </source>
</evidence>
<keyword evidence="4 12" id="KW-0378">Hydrolase</keyword>
<evidence type="ECO:0000256" key="1">
    <source>
        <dbReference type="ARBA" id="ARBA00004648"/>
    </source>
</evidence>
<evidence type="ECO:0000313" key="12">
    <source>
        <dbReference type="EMBL" id="TYS83618.1"/>
    </source>
</evidence>
<dbReference type="PROSITE" id="PS00501">
    <property type="entry name" value="SPASE_I_1"/>
    <property type="match status" value="1"/>
</dbReference>
<dbReference type="AlphaFoldDB" id="A0A5D4UNI7"/>
<dbReference type="InterPro" id="IPR019756">
    <property type="entry name" value="Pept_S26A_signal_pept_1_Ser-AS"/>
</dbReference>
<comment type="caution">
    <text evidence="12">The sequence shown here is derived from an EMBL/GenBank/DDBJ whole genome shotgun (WGS) entry which is preliminary data.</text>
</comment>
<keyword evidence="5" id="KW-0256">Endoplasmic reticulum</keyword>
<dbReference type="Gene3D" id="2.10.109.10">
    <property type="entry name" value="Umud Fragment, subunit A"/>
    <property type="match status" value="1"/>
</dbReference>
<keyword evidence="7 11" id="KW-1133">Transmembrane helix</keyword>
<evidence type="ECO:0000256" key="10">
    <source>
        <dbReference type="NCBIfam" id="TIGR02228"/>
    </source>
</evidence>
<dbReference type="Proteomes" id="UP000324269">
    <property type="component" value="Unassembled WGS sequence"/>
</dbReference>
<dbReference type="PRINTS" id="PR00728">
    <property type="entry name" value="SIGNALPTASE"/>
</dbReference>
<dbReference type="SUPFAM" id="SSF51306">
    <property type="entry name" value="LexA/Signal peptidase"/>
    <property type="match status" value="1"/>
</dbReference>
<dbReference type="GO" id="GO:0004252">
    <property type="term" value="F:serine-type endopeptidase activity"/>
    <property type="evidence" value="ECO:0007669"/>
    <property type="project" value="UniProtKB-UniRule"/>
</dbReference>
<evidence type="ECO:0000313" key="13">
    <source>
        <dbReference type="Proteomes" id="UP000324269"/>
    </source>
</evidence>
<evidence type="ECO:0000256" key="3">
    <source>
        <dbReference type="ARBA" id="ARBA00022692"/>
    </source>
</evidence>
<evidence type="ECO:0000256" key="9">
    <source>
        <dbReference type="ARBA" id="ARBA00045533"/>
    </source>
</evidence>
<dbReference type="InterPro" id="IPR001733">
    <property type="entry name" value="Peptidase_S26B"/>
</dbReference>
<dbReference type="NCBIfam" id="TIGR02228">
    <property type="entry name" value="sigpep_I_arch"/>
    <property type="match status" value="1"/>
</dbReference>
<comment type="function">
    <text evidence="9">Catalytic component of the signal peptidase complex (SPC) which catalyzes the cleavage of N-terminal signal sequences from nascent proteins as they are translocated into the lumen of the endoplasmic reticulum. Specifically cleaves N-terminal signal peptides that contain a hydrophobic alpha-helix (h-region) shorter than 18-20 amino acids.</text>
</comment>
<keyword evidence="8 11" id="KW-0472">Membrane</keyword>
<reference evidence="12 13" key="1">
    <citation type="submission" date="2019-08" db="EMBL/GenBank/DDBJ databases">
        <title>Bacillus genomes from the desert of Cuatro Cienegas, Coahuila.</title>
        <authorList>
            <person name="Olmedo-Alvarez G."/>
        </authorList>
    </citation>
    <scope>NUCLEOTIDE SEQUENCE [LARGE SCALE GENOMIC DNA]</scope>
    <source>
        <strain evidence="12 13">CH87b_3T</strain>
    </source>
</reference>
<dbReference type="GO" id="GO:0009003">
    <property type="term" value="F:signal peptidase activity"/>
    <property type="evidence" value="ECO:0007669"/>
    <property type="project" value="UniProtKB-EC"/>
</dbReference>
<evidence type="ECO:0000256" key="11">
    <source>
        <dbReference type="SAM" id="Phobius"/>
    </source>
</evidence>
<evidence type="ECO:0000256" key="7">
    <source>
        <dbReference type="ARBA" id="ARBA00022989"/>
    </source>
</evidence>
<feature type="transmembrane region" description="Helical" evidence="11">
    <location>
        <begin position="12"/>
        <end position="31"/>
    </location>
</feature>
<evidence type="ECO:0000256" key="2">
    <source>
        <dbReference type="ARBA" id="ARBA00022670"/>
    </source>
</evidence>
<dbReference type="OrthoDB" id="1648066at2"/>
<dbReference type="GO" id="GO:0016020">
    <property type="term" value="C:membrane"/>
    <property type="evidence" value="ECO:0007669"/>
    <property type="project" value="UniProtKB-UniRule"/>
</dbReference>
<keyword evidence="2" id="KW-0645">Protease</keyword>
<dbReference type="RefSeq" id="WP_148970140.1">
    <property type="nucleotide sequence ID" value="NZ_JBNIKW010000005.1"/>
</dbReference>
<evidence type="ECO:0000256" key="6">
    <source>
        <dbReference type="ARBA" id="ARBA00022968"/>
    </source>
</evidence>
<dbReference type="GO" id="GO:0006465">
    <property type="term" value="P:signal peptide processing"/>
    <property type="evidence" value="ECO:0007669"/>
    <property type="project" value="UniProtKB-UniRule"/>
</dbReference>
<dbReference type="EMBL" id="VTEZ01000005">
    <property type="protein sequence ID" value="TYS83618.1"/>
    <property type="molecule type" value="Genomic_DNA"/>
</dbReference>
<sequence>MEQVVKIVRKAIPIVIFLLIMMIIVSIFISLNSSKPLSFFGYKPLTVLSNSMAPTFEAGDVIITREMDAEDLKEGDIISYYNQENNLITHRITSIVGEDGVKHFYTQGDNNNAVDEDVTTADEIVGKELFHIPNLGFLSQYTKGPMGFLLFIIVPLTGYVCLTVYEKIKPKKQEEFTKS</sequence>
<organism evidence="12 13">
    <name type="scientific">Rossellomorea aquimaris</name>
    <dbReference type="NCBI Taxonomy" id="189382"/>
    <lineage>
        <taxon>Bacteria</taxon>
        <taxon>Bacillati</taxon>
        <taxon>Bacillota</taxon>
        <taxon>Bacilli</taxon>
        <taxon>Bacillales</taxon>
        <taxon>Bacillaceae</taxon>
        <taxon>Rossellomorea</taxon>
    </lineage>
</organism>
<feature type="transmembrane region" description="Helical" evidence="11">
    <location>
        <begin position="146"/>
        <end position="165"/>
    </location>
</feature>
<comment type="subcellular location">
    <subcellularLocation>
        <location evidence="1">Endoplasmic reticulum membrane</location>
        <topology evidence="1">Single-pass type II membrane protein</topology>
    </subcellularLocation>
</comment>
<evidence type="ECO:0000256" key="5">
    <source>
        <dbReference type="ARBA" id="ARBA00022824"/>
    </source>
</evidence>
<evidence type="ECO:0000256" key="4">
    <source>
        <dbReference type="ARBA" id="ARBA00022801"/>
    </source>
</evidence>
<dbReference type="EC" id="3.4.21.89" evidence="10"/>